<dbReference type="SMART" id="SM00465">
    <property type="entry name" value="GIYc"/>
    <property type="match status" value="1"/>
</dbReference>
<dbReference type="PROSITE" id="PS50151">
    <property type="entry name" value="UVR"/>
    <property type="match status" value="1"/>
</dbReference>
<comment type="subcellular location">
    <subcellularLocation>
        <location evidence="7">Cytoplasm</location>
    </subcellularLocation>
</comment>
<comment type="function">
    <text evidence="7">The UvrABC repair system catalyzes the recognition and processing of DNA lesions. UvrC both incises the 5' and 3' sides of the lesion. The N-terminal half is responsible for the 3' incision and the C-terminal half is responsible for the 5' incision.</text>
</comment>
<dbReference type="InterPro" id="IPR036876">
    <property type="entry name" value="UVR_dom_sf"/>
</dbReference>
<dbReference type="GO" id="GO:0006289">
    <property type="term" value="P:nucleotide-excision repair"/>
    <property type="evidence" value="ECO:0007669"/>
    <property type="project" value="UniProtKB-UniRule"/>
</dbReference>
<feature type="domain" description="UVR" evidence="8">
    <location>
        <begin position="203"/>
        <end position="238"/>
    </location>
</feature>
<dbReference type="GO" id="GO:0009380">
    <property type="term" value="C:excinuclease repair complex"/>
    <property type="evidence" value="ECO:0007669"/>
    <property type="project" value="InterPro"/>
</dbReference>
<dbReference type="PANTHER" id="PTHR30562:SF1">
    <property type="entry name" value="UVRABC SYSTEM PROTEIN C"/>
    <property type="match status" value="1"/>
</dbReference>
<dbReference type="GO" id="GO:0005737">
    <property type="term" value="C:cytoplasm"/>
    <property type="evidence" value="ECO:0007669"/>
    <property type="project" value="UniProtKB-SubCell"/>
</dbReference>
<dbReference type="NCBIfam" id="TIGR00194">
    <property type="entry name" value="uvrC"/>
    <property type="match status" value="1"/>
</dbReference>
<dbReference type="Pfam" id="PF22920">
    <property type="entry name" value="UvrC_RNaseH"/>
    <property type="match status" value="1"/>
</dbReference>
<dbReference type="Pfam" id="PF02151">
    <property type="entry name" value="UVR"/>
    <property type="match status" value="1"/>
</dbReference>
<evidence type="ECO:0000313" key="11">
    <source>
        <dbReference type="EMBL" id="QJR11298.1"/>
    </source>
</evidence>
<evidence type="ECO:0000256" key="3">
    <source>
        <dbReference type="ARBA" id="ARBA00022769"/>
    </source>
</evidence>
<dbReference type="HAMAP" id="MF_00203">
    <property type="entry name" value="UvrC"/>
    <property type="match status" value="1"/>
</dbReference>
<dbReference type="GO" id="GO:0009381">
    <property type="term" value="F:excinuclease ABC activity"/>
    <property type="evidence" value="ECO:0007669"/>
    <property type="project" value="UniProtKB-UniRule"/>
</dbReference>
<evidence type="ECO:0000256" key="1">
    <source>
        <dbReference type="ARBA" id="ARBA00022490"/>
    </source>
</evidence>
<protein>
    <recommendedName>
        <fullName evidence="7">UvrABC system protein C</fullName>
        <shortName evidence="7">Protein UvrC</shortName>
    </recommendedName>
    <alternativeName>
        <fullName evidence="7">Excinuclease ABC subunit C</fullName>
    </alternativeName>
</protein>
<dbReference type="GO" id="GO:0009432">
    <property type="term" value="P:SOS response"/>
    <property type="evidence" value="ECO:0007669"/>
    <property type="project" value="UniProtKB-UniRule"/>
</dbReference>
<dbReference type="InterPro" id="IPR004791">
    <property type="entry name" value="UvrC"/>
</dbReference>
<dbReference type="SMART" id="SM00278">
    <property type="entry name" value="HhH1"/>
    <property type="match status" value="2"/>
</dbReference>
<evidence type="ECO:0000256" key="4">
    <source>
        <dbReference type="ARBA" id="ARBA00022881"/>
    </source>
</evidence>
<organism evidence="11 12">
    <name type="scientific">Usitatibacter rugosus</name>
    <dbReference type="NCBI Taxonomy" id="2732067"/>
    <lineage>
        <taxon>Bacteria</taxon>
        <taxon>Pseudomonadati</taxon>
        <taxon>Pseudomonadota</taxon>
        <taxon>Betaproteobacteria</taxon>
        <taxon>Nitrosomonadales</taxon>
        <taxon>Usitatibacteraceae</taxon>
        <taxon>Usitatibacter</taxon>
    </lineage>
</organism>
<dbReference type="SUPFAM" id="SSF82771">
    <property type="entry name" value="GIY-YIG endonuclease"/>
    <property type="match status" value="1"/>
</dbReference>
<name>A0A6M4GWQ1_9PROT</name>
<reference evidence="11 12" key="1">
    <citation type="submission" date="2020-04" db="EMBL/GenBank/DDBJ databases">
        <title>Usitatibacter rugosus gen. nov., sp. nov. and Usitatibacter palustris sp. nov., novel members of Usitatibacteraceae fam. nov. within the order Nitrosomonadales isolated from soil.</title>
        <authorList>
            <person name="Huber K.J."/>
            <person name="Neumann-Schaal M."/>
            <person name="Geppert A."/>
            <person name="Luckner M."/>
            <person name="Wanner G."/>
            <person name="Overmann J."/>
        </authorList>
    </citation>
    <scope>NUCLEOTIDE SEQUENCE [LARGE SCALE GENOMIC DNA]</scope>
    <source>
        <strain evidence="11 12">0125_3</strain>
    </source>
</reference>
<evidence type="ECO:0000259" key="10">
    <source>
        <dbReference type="PROSITE" id="PS50165"/>
    </source>
</evidence>
<dbReference type="CDD" id="cd10434">
    <property type="entry name" value="GIY-YIG_UvrC_Cho"/>
    <property type="match status" value="1"/>
</dbReference>
<accession>A0A6M4GWQ1</accession>
<dbReference type="SUPFAM" id="SSF47781">
    <property type="entry name" value="RuvA domain 2-like"/>
    <property type="match status" value="1"/>
</dbReference>
<dbReference type="EMBL" id="CP053069">
    <property type="protein sequence ID" value="QJR11298.1"/>
    <property type="molecule type" value="Genomic_DNA"/>
</dbReference>
<dbReference type="Pfam" id="PF14520">
    <property type="entry name" value="HHH_5"/>
    <property type="match status" value="1"/>
</dbReference>
<dbReference type="Gene3D" id="4.10.860.10">
    <property type="entry name" value="UVR domain"/>
    <property type="match status" value="1"/>
</dbReference>
<evidence type="ECO:0000256" key="5">
    <source>
        <dbReference type="ARBA" id="ARBA00023204"/>
    </source>
</evidence>
<feature type="domain" description="UvrC family homology region profile" evidence="10">
    <location>
        <begin position="254"/>
        <end position="476"/>
    </location>
</feature>
<evidence type="ECO:0000313" key="12">
    <source>
        <dbReference type="Proteomes" id="UP000501534"/>
    </source>
</evidence>
<dbReference type="Gene3D" id="1.10.150.20">
    <property type="entry name" value="5' to 3' exonuclease, C-terminal subdomain"/>
    <property type="match status" value="1"/>
</dbReference>
<dbReference type="NCBIfam" id="NF001824">
    <property type="entry name" value="PRK00558.1-5"/>
    <property type="match status" value="1"/>
</dbReference>
<dbReference type="PANTHER" id="PTHR30562">
    <property type="entry name" value="UVRC/OXIDOREDUCTASE"/>
    <property type="match status" value="1"/>
</dbReference>
<dbReference type="InterPro" id="IPR000305">
    <property type="entry name" value="GIY-YIG_endonuc"/>
</dbReference>
<keyword evidence="4 7" id="KW-0267">Excision nuclease</keyword>
<keyword evidence="1 7" id="KW-0963">Cytoplasm</keyword>
<sequence>MATEFDSAAFLAGLPSLPGVYRFMNAGGEVIYVGKAKDLKKRVSSYFQKTHPSPRTTLMVSQIGAAEYTATRTEAEALLLENNAIKSSQPKFNVVFRDDKSYGYVLITGHQFPQIRFYRGVQHKGNRYFGPFPSAWSVRETIGHLQKIFLLRTCDDTVFGHRSRPCLLHQIGRCSAPCVGKIDAETYKHDVDQAAQFLSGKDDDVTAEITKKMDAAAEALDYEKAAEHRDRIRMLQRVRSGQAVETAKAGDVDIIVGVEREGVWAVTLAMVRGGRHLGDRTFFPSNANGLNANEVLEAFMEQHYVTQPAPAKIVIDQLEGPTSMEEMLTEASQRPIRLVSRPVGEPRLWIDMARKNASLALITRIAAQETQEARAVALQEFMASESPVARIECFDISHTMGELPVASCVVYDKGGMQTSEYRRYNVKGVEPGDDYGAMKYALEVRYRPLAEGEGKVPDLILIDGGRGQVNAARQVMTELGLTEIPMMGVAKGVERKAGLEELIFPDEQEPRILPPHHLALHLIQQVRDEAHRFAITGHRAKRGKARIVSRLEEIGSVGPKRRKQLLAHFGGLQGVMAASVDDLARVEGISRTLAERIYNELH</sequence>
<keyword evidence="6 7" id="KW-0742">SOS response</keyword>
<gene>
    <name evidence="7 11" type="primary">uvrC</name>
    <name evidence="11" type="ORF">DSM104443_02373</name>
</gene>
<dbReference type="FunFam" id="3.30.420.340:FF:000001">
    <property type="entry name" value="UvrABC system protein C"/>
    <property type="match status" value="1"/>
</dbReference>
<keyword evidence="5 7" id="KW-0234">DNA repair</keyword>
<dbReference type="PROSITE" id="PS50165">
    <property type="entry name" value="UVRC"/>
    <property type="match status" value="1"/>
</dbReference>
<dbReference type="AlphaFoldDB" id="A0A6M4GWQ1"/>
<dbReference type="PROSITE" id="PS50164">
    <property type="entry name" value="GIY_YIG"/>
    <property type="match status" value="1"/>
</dbReference>
<dbReference type="Pfam" id="PF01541">
    <property type="entry name" value="GIY-YIG"/>
    <property type="match status" value="1"/>
</dbReference>
<dbReference type="Proteomes" id="UP000501534">
    <property type="component" value="Chromosome"/>
</dbReference>
<evidence type="ECO:0000256" key="6">
    <source>
        <dbReference type="ARBA" id="ARBA00023236"/>
    </source>
</evidence>
<evidence type="ECO:0000256" key="7">
    <source>
        <dbReference type="HAMAP-Rule" id="MF_00203"/>
    </source>
</evidence>
<dbReference type="InterPro" id="IPR010994">
    <property type="entry name" value="RuvA_2-like"/>
</dbReference>
<keyword evidence="12" id="KW-1185">Reference proteome</keyword>
<dbReference type="Gene3D" id="3.30.420.340">
    <property type="entry name" value="UvrC, RNAse H endonuclease domain"/>
    <property type="match status" value="1"/>
</dbReference>
<dbReference type="RefSeq" id="WP_171092536.1">
    <property type="nucleotide sequence ID" value="NZ_CP053069.1"/>
</dbReference>
<dbReference type="InterPro" id="IPR047296">
    <property type="entry name" value="GIY-YIG_UvrC_Cho"/>
</dbReference>
<dbReference type="InterPro" id="IPR003583">
    <property type="entry name" value="Hlx-hairpin-Hlx_DNA-bd_motif"/>
</dbReference>
<dbReference type="GO" id="GO:0003677">
    <property type="term" value="F:DNA binding"/>
    <property type="evidence" value="ECO:0007669"/>
    <property type="project" value="UniProtKB-UniRule"/>
</dbReference>
<dbReference type="InterPro" id="IPR001162">
    <property type="entry name" value="UvrC_RNase_H_dom"/>
</dbReference>
<dbReference type="InterPro" id="IPR035901">
    <property type="entry name" value="GIY-YIG_endonuc_sf"/>
</dbReference>
<dbReference type="SUPFAM" id="SSF46600">
    <property type="entry name" value="C-terminal UvrC-binding domain of UvrB"/>
    <property type="match status" value="1"/>
</dbReference>
<proteinExistence type="inferred from homology"/>
<evidence type="ECO:0000256" key="2">
    <source>
        <dbReference type="ARBA" id="ARBA00022763"/>
    </source>
</evidence>
<keyword evidence="2 7" id="KW-0227">DNA damage</keyword>
<feature type="domain" description="GIY-YIG" evidence="9">
    <location>
        <begin position="16"/>
        <end position="94"/>
    </location>
</feature>
<dbReference type="InterPro" id="IPR050066">
    <property type="entry name" value="UvrABC_protein_C"/>
</dbReference>
<comment type="similarity">
    <text evidence="7">Belongs to the UvrC family.</text>
</comment>
<evidence type="ECO:0000259" key="9">
    <source>
        <dbReference type="PROSITE" id="PS50164"/>
    </source>
</evidence>
<dbReference type="Pfam" id="PF08459">
    <property type="entry name" value="UvrC_RNaseH_dom"/>
    <property type="match status" value="1"/>
</dbReference>
<keyword evidence="3 7" id="KW-0228">DNA excision</keyword>
<dbReference type="InterPro" id="IPR038476">
    <property type="entry name" value="UvrC_RNase_H_dom_sf"/>
</dbReference>
<dbReference type="KEGG" id="uru:DSM104443_02373"/>
<dbReference type="InterPro" id="IPR001943">
    <property type="entry name" value="UVR_dom"/>
</dbReference>
<evidence type="ECO:0000259" key="8">
    <source>
        <dbReference type="PROSITE" id="PS50151"/>
    </source>
</evidence>
<dbReference type="Gene3D" id="3.40.1440.10">
    <property type="entry name" value="GIY-YIG endonuclease"/>
    <property type="match status" value="1"/>
</dbReference>
<dbReference type="FunFam" id="3.40.1440.10:FF:000001">
    <property type="entry name" value="UvrABC system protein C"/>
    <property type="match status" value="1"/>
</dbReference>
<comment type="subunit">
    <text evidence="7">Interacts with UvrB in an incision complex.</text>
</comment>